<organism evidence="1 2">
    <name type="scientific">Seminavis robusta</name>
    <dbReference type="NCBI Taxonomy" id="568900"/>
    <lineage>
        <taxon>Eukaryota</taxon>
        <taxon>Sar</taxon>
        <taxon>Stramenopiles</taxon>
        <taxon>Ochrophyta</taxon>
        <taxon>Bacillariophyta</taxon>
        <taxon>Bacillariophyceae</taxon>
        <taxon>Bacillariophycidae</taxon>
        <taxon>Naviculales</taxon>
        <taxon>Naviculaceae</taxon>
        <taxon>Seminavis</taxon>
    </lineage>
</organism>
<sequence>MGKKPKDKCTSWLTGELAQFCRQTPDLSQSCVLAMHKIDDDPLATTMQQHDMSFCEAREGYNGCNTAETISRHLIRFAVEKFDLHSIISDAFSWYVDDEHRNVRLTTILNTFVDHLLSQQDEPNLTTTHQRCSRLDDDDDDDTEYLPSVRLPREGLPVTFLTLHSALARSNPPKYGLIRVRSEKETQMHAKVFVSHTWAAPDNPNTGDDWKNMVLFLSTLLEKAFLACDCLLCSGFPLDEVLDELVMHQDDGFLSDLSVTGTSNSNNRNGSTIARVSAPIKMQFVRLAADELSQWRSESATRDQDMFLQCFERATKRIWLWYDYCCIPQKPRQSTLETALFKRTLRKLPQIQRSMSTFSINSTEAFFGRAWCLAEWITAGHHECSIWNKDMTHFPGMQTGSIGESMMRTHKESLAVLGLLDPCNSYRTVLKMLDAAFTDYEHTENTNIVCWILWNAMFRSPMPWDMTLMSSSTKNEHQELMIGFGRPLQVIDWLQMVTQSWDQCNQSSFTYDFDAWHNARGLAAASLETAYADDKTEITEIVVPLDKDLVGIDFAAWKEAIDTAITEVKAEAADNPNEPLAVYVLLESELVQTG</sequence>
<evidence type="ECO:0000313" key="2">
    <source>
        <dbReference type="Proteomes" id="UP001153069"/>
    </source>
</evidence>
<comment type="caution">
    <text evidence="1">The sequence shown here is derived from an EMBL/GenBank/DDBJ whole genome shotgun (WGS) entry which is preliminary data.</text>
</comment>
<proteinExistence type="predicted"/>
<evidence type="ECO:0000313" key="1">
    <source>
        <dbReference type="EMBL" id="CAB9504905.1"/>
    </source>
</evidence>
<protein>
    <recommendedName>
        <fullName evidence="3">Heterokaryon incompatibility domain-containing protein</fullName>
    </recommendedName>
</protein>
<keyword evidence="2" id="KW-1185">Reference proteome</keyword>
<evidence type="ECO:0008006" key="3">
    <source>
        <dbReference type="Google" id="ProtNLM"/>
    </source>
</evidence>
<dbReference type="AlphaFoldDB" id="A0A9N8DQK2"/>
<reference evidence="1" key="1">
    <citation type="submission" date="2020-06" db="EMBL/GenBank/DDBJ databases">
        <authorList>
            <consortium name="Plant Systems Biology data submission"/>
        </authorList>
    </citation>
    <scope>NUCLEOTIDE SEQUENCE</scope>
    <source>
        <strain evidence="1">D6</strain>
    </source>
</reference>
<dbReference type="EMBL" id="CAICTM010000212">
    <property type="protein sequence ID" value="CAB9504905.1"/>
    <property type="molecule type" value="Genomic_DNA"/>
</dbReference>
<dbReference type="Proteomes" id="UP001153069">
    <property type="component" value="Unassembled WGS sequence"/>
</dbReference>
<gene>
    <name evidence="1" type="ORF">SEMRO_213_G088340.1</name>
</gene>
<accession>A0A9N8DQK2</accession>
<name>A0A9N8DQK2_9STRA</name>